<reference evidence="4" key="2">
    <citation type="submission" date="2013-05" db="EMBL/GenBank/DDBJ databases">
        <title>The genome and transcriptome of Haemonchus contortus: a key model parasite for drug and vaccine discovery.</title>
        <authorList>
            <person name="Laing R."/>
            <person name="Kikuchi T."/>
            <person name="Martinelli A."/>
            <person name="Tsai I.J."/>
            <person name="Beech R.N."/>
            <person name="Redman E."/>
            <person name="Holroyd N."/>
            <person name="Bartley D.J."/>
            <person name="Beasley H."/>
            <person name="Britton C."/>
            <person name="Curran D."/>
            <person name="Devaney E."/>
            <person name="Gilabert A."/>
            <person name="Jackson F."/>
            <person name="Hunt M."/>
            <person name="Johnston S."/>
            <person name="Kryukov I."/>
            <person name="Li K."/>
            <person name="Morrison A.A."/>
            <person name="Reid A.J."/>
            <person name="Sargison N."/>
            <person name="Saunders G."/>
            <person name="Wasmuth J.D."/>
            <person name="Wolstenholme A."/>
            <person name="Berriman M."/>
            <person name="Gilleard J.S."/>
            <person name="Cotton J.A."/>
        </authorList>
    </citation>
    <scope>NUCLEOTIDE SEQUENCE [LARGE SCALE GENOMIC DNA]</scope>
    <source>
        <strain evidence="4">ISE/inbred ISE</strain>
    </source>
</reference>
<dbReference type="SUPFAM" id="SSF57414">
    <property type="entry name" value="Hairpin loop containing domain-like"/>
    <property type="match status" value="2"/>
</dbReference>
<feature type="region of interest" description="Disordered" evidence="1">
    <location>
        <begin position="317"/>
        <end position="387"/>
    </location>
</feature>
<dbReference type="AlphaFoldDB" id="W6NNJ2"/>
<feature type="chain" id="PRO_5004879578" evidence="2">
    <location>
        <begin position="26"/>
        <end position="616"/>
    </location>
</feature>
<dbReference type="PANTHER" id="PTHR35193">
    <property type="entry name" value="MUCIN 13A, CELL SURFACE-ASSOCIATED-RELATED"/>
    <property type="match status" value="1"/>
</dbReference>
<feature type="domain" description="Apple" evidence="3">
    <location>
        <begin position="215"/>
        <end position="293"/>
    </location>
</feature>
<dbReference type="EMBL" id="CAVP010053253">
    <property type="protein sequence ID" value="CDL93897.1"/>
    <property type="molecule type" value="Genomic_DNA"/>
</dbReference>
<feature type="domain" description="Apple" evidence="3">
    <location>
        <begin position="532"/>
        <end position="603"/>
    </location>
</feature>
<keyword evidence="2" id="KW-0732">Signal</keyword>
<feature type="compositionally biased region" description="Polar residues" evidence="1">
    <location>
        <begin position="324"/>
        <end position="352"/>
    </location>
</feature>
<comment type="caution">
    <text evidence="4">The sequence shown here is derived from an EMBL/GenBank/DDBJ whole genome shotgun (WGS) entry which is preliminary data.</text>
</comment>
<evidence type="ECO:0000256" key="2">
    <source>
        <dbReference type="SAM" id="SignalP"/>
    </source>
</evidence>
<evidence type="ECO:0000313" key="4">
    <source>
        <dbReference type="EMBL" id="CDL93897.1"/>
    </source>
</evidence>
<sequence>MEGLRTSILLFTALLVGSNVHSTNGLCTRMFFAQPVVYDKAMGIGFYFTGINVPSVSACAEYCGKKSFCRTAIFNSYRKTCAISYEYTLNCRYNKNRYTDFDLRHSSSHLIQIACVTKCGGDHAPSMSVRMPVIGTLSKRTSHQLPDSLKKKDVISGKPHDGSSRELVPFEESSGVTAASTWRGYRADYNKVDIAALPITDELNRGYIRGRSQVCFRTIERRYLLGGSFERHTTSSIDECRCLCADTFSAFRLHRCQSLQWYHSGECVLNKDSHLGRYDLIEDKSSIYQYITCDVQVLIDIASKVCRNVGAFKFPRETPAPARTMSTTDRPPLTTYRSQNAESGSAETTKPTNPAEVTETSTTRAEAREKIEPSGVEVVGSSLRSRGHENATESSVLKIVNDGCFEEISGYMMTNVAGGLEHDVSVEECKCLCANSKTHRRYSFECLSATYYHEERDCILNLDDRHQNPHRLKKSSGYAVTYLAMTCGKEEISSSSVNVSLDAYCQGATIPPHPPTTTTPKKQKMEVNSDKCFLELPNFVLEGTALAIETEISHQECKCRCLVGESRYGEACQSFQYYFDSNTCLINKQNRLEGALPEYRQSSARTVGTEAQNKAI</sequence>
<organism evidence="4">
    <name type="scientific">Haemonchus contortus</name>
    <name type="common">Barber pole worm</name>
    <dbReference type="NCBI Taxonomy" id="6289"/>
    <lineage>
        <taxon>Eukaryota</taxon>
        <taxon>Metazoa</taxon>
        <taxon>Ecdysozoa</taxon>
        <taxon>Nematoda</taxon>
        <taxon>Chromadorea</taxon>
        <taxon>Rhabditida</taxon>
        <taxon>Rhabditina</taxon>
        <taxon>Rhabditomorpha</taxon>
        <taxon>Strongyloidea</taxon>
        <taxon>Trichostrongylidae</taxon>
        <taxon>Haemonchus</taxon>
    </lineage>
</organism>
<reference evidence="4" key="1">
    <citation type="submission" date="2013-03" db="EMBL/GenBank/DDBJ databases">
        <authorList>
            <person name="Aslett M."/>
        </authorList>
    </citation>
    <scope>NUCLEOTIDE SEQUENCE [LARGE SCALE GENOMIC DNA]</scope>
    <source>
        <strain evidence="4">ISE/inbred ISE</strain>
    </source>
</reference>
<dbReference type="InterPro" id="IPR003609">
    <property type="entry name" value="Pan_app"/>
</dbReference>
<feature type="signal peptide" evidence="2">
    <location>
        <begin position="1"/>
        <end position="25"/>
    </location>
</feature>
<gene>
    <name evidence="4" type="ORF">HCOI_00354400</name>
</gene>
<protein>
    <submittedName>
        <fullName evidence="4">PAN-1 domain containing protein</fullName>
    </submittedName>
</protein>
<dbReference type="PANTHER" id="PTHR35193:SF5">
    <property type="entry name" value="FLOCCULATION PROTEIN FLO11"/>
    <property type="match status" value="1"/>
</dbReference>
<feature type="compositionally biased region" description="Low complexity" evidence="1">
    <location>
        <begin position="355"/>
        <end position="364"/>
    </location>
</feature>
<evidence type="ECO:0000256" key="1">
    <source>
        <dbReference type="SAM" id="MobiDB-lite"/>
    </source>
</evidence>
<proteinExistence type="predicted"/>
<name>W6NNJ2_HAECO</name>
<dbReference type="CDD" id="cd01099">
    <property type="entry name" value="PAN_AP_HGF"/>
    <property type="match status" value="2"/>
</dbReference>
<dbReference type="Gene3D" id="3.50.4.10">
    <property type="entry name" value="Hepatocyte Growth Factor"/>
    <property type="match status" value="3"/>
</dbReference>
<evidence type="ECO:0000259" key="3">
    <source>
        <dbReference type="PROSITE" id="PS50948"/>
    </source>
</evidence>
<accession>W6NNJ2</accession>
<dbReference type="Pfam" id="PF00024">
    <property type="entry name" value="PAN_1"/>
    <property type="match status" value="3"/>
</dbReference>
<dbReference type="PROSITE" id="PS50948">
    <property type="entry name" value="PAN"/>
    <property type="match status" value="3"/>
</dbReference>
<feature type="domain" description="Apple" evidence="3">
    <location>
        <begin position="404"/>
        <end position="487"/>
    </location>
</feature>
<dbReference type="SMART" id="SM00473">
    <property type="entry name" value="PAN_AP"/>
    <property type="match status" value="4"/>
</dbReference>